<dbReference type="InterPro" id="IPR058293">
    <property type="entry name" value="DUF7987"/>
</dbReference>
<organism evidence="2 3">
    <name type="scientific">Halopiger xanaduensis (strain DSM 18323 / JCM 14033 / SH-6)</name>
    <dbReference type="NCBI Taxonomy" id="797210"/>
    <lineage>
        <taxon>Archaea</taxon>
        <taxon>Methanobacteriati</taxon>
        <taxon>Methanobacteriota</taxon>
        <taxon>Stenosarchaea group</taxon>
        <taxon>Halobacteria</taxon>
        <taxon>Halobacteriales</taxon>
        <taxon>Natrialbaceae</taxon>
        <taxon>Halopiger</taxon>
    </lineage>
</organism>
<evidence type="ECO:0000313" key="3">
    <source>
        <dbReference type="Proteomes" id="UP000006794"/>
    </source>
</evidence>
<evidence type="ECO:0000256" key="1">
    <source>
        <dbReference type="SAM" id="Phobius"/>
    </source>
</evidence>
<keyword evidence="3" id="KW-1185">Reference proteome</keyword>
<feature type="transmembrane region" description="Helical" evidence="1">
    <location>
        <begin position="20"/>
        <end position="38"/>
    </location>
</feature>
<keyword evidence="1" id="KW-0472">Membrane</keyword>
<proteinExistence type="predicted"/>
<dbReference type="RefSeq" id="WP_013879403.1">
    <property type="nucleotide sequence ID" value="NC_015666.1"/>
</dbReference>
<dbReference type="Pfam" id="PF25949">
    <property type="entry name" value="DUF7987"/>
    <property type="match status" value="1"/>
</dbReference>
<name>F8D5T3_HALXS</name>
<dbReference type="GeneID" id="10796847"/>
<keyword evidence="1" id="KW-0812">Transmembrane</keyword>
<dbReference type="OrthoDB" id="351248at2157"/>
<evidence type="ECO:0000313" key="2">
    <source>
        <dbReference type="EMBL" id="AEH36510.1"/>
    </source>
</evidence>
<sequence length="127" mass="12931">MSSDSNRTILESGGPGKTTGVLAVAYVLVGIGFAYGLVAESTTVLGAALLATGLVVIGSLLILAGREGIVTAENKLIGTFVLLAMVLLVGLSTFTDVAFEVVFGLVVLVGVVAPGVLLQYTRYGRSE</sequence>
<dbReference type="HOGENOM" id="CLU_1965520_0_0_2"/>
<feature type="transmembrane region" description="Helical" evidence="1">
    <location>
        <begin position="44"/>
        <end position="64"/>
    </location>
</feature>
<keyword evidence="1" id="KW-1133">Transmembrane helix</keyword>
<dbReference type="eggNOG" id="arCOG14155">
    <property type="taxonomic scope" value="Archaea"/>
</dbReference>
<feature type="transmembrane region" description="Helical" evidence="1">
    <location>
        <begin position="101"/>
        <end position="120"/>
    </location>
</feature>
<protein>
    <submittedName>
        <fullName evidence="2">Uncharacterized protein</fullName>
    </submittedName>
</protein>
<dbReference type="Proteomes" id="UP000006794">
    <property type="component" value="Chromosome"/>
</dbReference>
<accession>F8D5T3</accession>
<reference evidence="2 3" key="1">
    <citation type="journal article" date="2012" name="Stand. Genomic Sci.">
        <title>Complete genome sequence of Halopiger xanaduensis type strain (SH-6(T)).</title>
        <authorList>
            <person name="Anderson I."/>
            <person name="Tindall B.J."/>
            <person name="Rohde M."/>
            <person name="Lucas S."/>
            <person name="Han J."/>
            <person name="Lapidus A."/>
            <person name="Cheng J.F."/>
            <person name="Goodwin L."/>
            <person name="Pitluck S."/>
            <person name="Peters L."/>
            <person name="Pati A."/>
            <person name="Mikhailova N."/>
            <person name="Pagani I."/>
            <person name="Teshima H."/>
            <person name="Han C."/>
            <person name="Tapia R."/>
            <person name="Land M."/>
            <person name="Woyke T."/>
            <person name="Klenk H.P."/>
            <person name="Kyrpides N."/>
            <person name="Ivanova N."/>
        </authorList>
    </citation>
    <scope>NUCLEOTIDE SEQUENCE [LARGE SCALE GENOMIC DNA]</scope>
    <source>
        <strain evidence="3">DSM 18323 / JCM 14033 / SH-6</strain>
    </source>
</reference>
<dbReference type="AlphaFoldDB" id="F8D5T3"/>
<dbReference type="EMBL" id="CP002839">
    <property type="protein sequence ID" value="AEH36510.1"/>
    <property type="molecule type" value="Genomic_DNA"/>
</dbReference>
<gene>
    <name evidence="2" type="ordered locus">Halxa_1883</name>
</gene>
<dbReference type="KEGG" id="hxa:Halxa_1883"/>
<feature type="transmembrane region" description="Helical" evidence="1">
    <location>
        <begin position="76"/>
        <end position="95"/>
    </location>
</feature>